<evidence type="ECO:0000313" key="3">
    <source>
        <dbReference type="EMBL" id="MFC3041080.1"/>
    </source>
</evidence>
<dbReference type="InterPro" id="IPR006674">
    <property type="entry name" value="HD_domain"/>
</dbReference>
<dbReference type="EMBL" id="JBHRSA010000046">
    <property type="protein sequence ID" value="MFC3041080.1"/>
    <property type="molecule type" value="Genomic_DNA"/>
</dbReference>
<dbReference type="RefSeq" id="WP_390273110.1">
    <property type="nucleotide sequence ID" value="NZ_JBHRSA010000046.1"/>
</dbReference>
<dbReference type="Proteomes" id="UP001595279">
    <property type="component" value="Unassembled WGS sequence"/>
</dbReference>
<dbReference type="GO" id="GO:0016787">
    <property type="term" value="F:hydrolase activity"/>
    <property type="evidence" value="ECO:0007669"/>
    <property type="project" value="UniProtKB-KW"/>
</dbReference>
<evidence type="ECO:0000259" key="2">
    <source>
        <dbReference type="PROSITE" id="PS51832"/>
    </source>
</evidence>
<dbReference type="EC" id="3.1.4.-" evidence="3"/>
<dbReference type="PROSITE" id="PS51832">
    <property type="entry name" value="HD_GYP"/>
    <property type="match status" value="1"/>
</dbReference>
<dbReference type="InterPro" id="IPR037522">
    <property type="entry name" value="HD_GYP_dom"/>
</dbReference>
<dbReference type="SMART" id="SM00471">
    <property type="entry name" value="HDc"/>
    <property type="match status" value="1"/>
</dbReference>
<sequence length="206" mass="23864">MENQRTPASLFEEISQDNEVLREFKHHSLRVMHLSVLLSKRLECYEEDLRTAALLHDIGKMALSKDILLKPGKLNSIERTVVESHCHIGNLIVRKELGQPRAAEFIRDHHENWDGTGYPRRLTGEDITLQGRIIRICDAFDVMTYDVRKYNMVKMSYAEAFEELRNCSWSQFDGNLVEVFISGVKEAGLAEDWYEKMETSLGNDLF</sequence>
<feature type="domain" description="HD" evidence="1">
    <location>
        <begin position="24"/>
        <end position="143"/>
    </location>
</feature>
<dbReference type="PROSITE" id="PS51831">
    <property type="entry name" value="HD"/>
    <property type="match status" value="1"/>
</dbReference>
<dbReference type="InterPro" id="IPR003607">
    <property type="entry name" value="HD/PDEase_dom"/>
</dbReference>
<evidence type="ECO:0000259" key="1">
    <source>
        <dbReference type="PROSITE" id="PS51831"/>
    </source>
</evidence>
<dbReference type="PANTHER" id="PTHR43155:SF1">
    <property type="entry name" value="3'3'-CGAMP-SPECIFIC PHOSPHODIESTERASE 1"/>
    <property type="match status" value="1"/>
</dbReference>
<dbReference type="CDD" id="cd00077">
    <property type="entry name" value="HDc"/>
    <property type="match status" value="1"/>
</dbReference>
<dbReference type="Gene3D" id="1.10.3210.10">
    <property type="entry name" value="Hypothetical protein af1432"/>
    <property type="match status" value="1"/>
</dbReference>
<keyword evidence="3" id="KW-0378">Hydrolase</keyword>
<protein>
    <submittedName>
        <fullName evidence="3">HD-GYP domain-containing protein</fullName>
        <ecNumber evidence="3">3.1.4.-</ecNumber>
    </submittedName>
</protein>
<reference evidence="4" key="1">
    <citation type="journal article" date="2019" name="Int. J. Syst. Evol. Microbiol.">
        <title>The Global Catalogue of Microorganisms (GCM) 10K type strain sequencing project: providing services to taxonomists for standard genome sequencing and annotation.</title>
        <authorList>
            <consortium name="The Broad Institute Genomics Platform"/>
            <consortium name="The Broad Institute Genome Sequencing Center for Infectious Disease"/>
            <person name="Wu L."/>
            <person name="Ma J."/>
        </authorList>
    </citation>
    <scope>NUCLEOTIDE SEQUENCE [LARGE SCALE GENOMIC DNA]</scope>
    <source>
        <strain evidence="4">KCTC 13128</strain>
    </source>
</reference>
<organism evidence="3 4">
    <name type="scientific">Virgibacillus xinjiangensis</name>
    <dbReference type="NCBI Taxonomy" id="393090"/>
    <lineage>
        <taxon>Bacteria</taxon>
        <taxon>Bacillati</taxon>
        <taxon>Bacillota</taxon>
        <taxon>Bacilli</taxon>
        <taxon>Bacillales</taxon>
        <taxon>Bacillaceae</taxon>
        <taxon>Virgibacillus</taxon>
    </lineage>
</organism>
<proteinExistence type="predicted"/>
<gene>
    <name evidence="3" type="ORF">ACFOGI_12605</name>
</gene>
<comment type="caution">
    <text evidence="3">The sequence shown here is derived from an EMBL/GenBank/DDBJ whole genome shotgun (WGS) entry which is preliminary data.</text>
</comment>
<dbReference type="NCBIfam" id="TIGR00277">
    <property type="entry name" value="HDIG"/>
    <property type="match status" value="1"/>
</dbReference>
<keyword evidence="4" id="KW-1185">Reference proteome</keyword>
<accession>A0ABV7CY43</accession>
<dbReference type="Pfam" id="PF13487">
    <property type="entry name" value="HD_5"/>
    <property type="match status" value="1"/>
</dbReference>
<dbReference type="PANTHER" id="PTHR43155">
    <property type="entry name" value="CYCLIC DI-GMP PHOSPHODIESTERASE PA4108-RELATED"/>
    <property type="match status" value="1"/>
</dbReference>
<evidence type="ECO:0000313" key="4">
    <source>
        <dbReference type="Proteomes" id="UP001595279"/>
    </source>
</evidence>
<name>A0ABV7CY43_9BACI</name>
<dbReference type="InterPro" id="IPR006675">
    <property type="entry name" value="HDIG_dom"/>
</dbReference>
<dbReference type="SUPFAM" id="SSF109604">
    <property type="entry name" value="HD-domain/PDEase-like"/>
    <property type="match status" value="1"/>
</dbReference>
<feature type="domain" description="HD-GYP" evidence="2">
    <location>
        <begin position="1"/>
        <end position="196"/>
    </location>
</feature>